<gene>
    <name evidence="3" type="ORF">FKZ59_09270</name>
</gene>
<dbReference type="InterPro" id="IPR013094">
    <property type="entry name" value="AB_hydrolase_3"/>
</dbReference>
<keyword evidence="4" id="KW-1185">Reference proteome</keyword>
<dbReference type="Pfam" id="PF07859">
    <property type="entry name" value="Abhydrolase_3"/>
    <property type="match status" value="1"/>
</dbReference>
<dbReference type="PANTHER" id="PTHR48081:SF8">
    <property type="entry name" value="ALPHA_BETA HYDROLASE FOLD-3 DOMAIN-CONTAINING PROTEIN-RELATED"/>
    <property type="match status" value="1"/>
</dbReference>
<dbReference type="Gene3D" id="3.40.50.1820">
    <property type="entry name" value="alpha/beta hydrolase"/>
    <property type="match status" value="1"/>
</dbReference>
<accession>A0A540V150</accession>
<proteinExistence type="predicted"/>
<evidence type="ECO:0000256" key="1">
    <source>
        <dbReference type="ARBA" id="ARBA00022801"/>
    </source>
</evidence>
<protein>
    <submittedName>
        <fullName evidence="3">Alpha/beta hydrolase</fullName>
    </submittedName>
</protein>
<dbReference type="Proteomes" id="UP000315753">
    <property type="component" value="Unassembled WGS sequence"/>
</dbReference>
<evidence type="ECO:0000313" key="3">
    <source>
        <dbReference type="EMBL" id="TQE90456.1"/>
    </source>
</evidence>
<comment type="caution">
    <text evidence="3">The sequence shown here is derived from an EMBL/GenBank/DDBJ whole genome shotgun (WGS) entry which is preliminary data.</text>
</comment>
<reference evidence="3 4" key="1">
    <citation type="submission" date="2019-06" db="EMBL/GenBank/DDBJ databases">
        <title>Genome sequence of Ureibacillus terrenus.</title>
        <authorList>
            <person name="Maclea K.S."/>
            <person name="Simoes M."/>
        </authorList>
    </citation>
    <scope>NUCLEOTIDE SEQUENCE [LARGE SCALE GENOMIC DNA]</scope>
    <source>
        <strain evidence="3 4">ATCC BAA-384</strain>
    </source>
</reference>
<dbReference type="EMBL" id="VIGD01000011">
    <property type="protein sequence ID" value="TQE90456.1"/>
    <property type="molecule type" value="Genomic_DNA"/>
</dbReference>
<dbReference type="PANTHER" id="PTHR48081">
    <property type="entry name" value="AB HYDROLASE SUPERFAMILY PROTEIN C4A8.06C"/>
    <property type="match status" value="1"/>
</dbReference>
<feature type="domain" description="Alpha/beta hydrolase fold-3" evidence="2">
    <location>
        <begin position="67"/>
        <end position="273"/>
    </location>
</feature>
<dbReference type="InterPro" id="IPR050300">
    <property type="entry name" value="GDXG_lipolytic_enzyme"/>
</dbReference>
<dbReference type="GO" id="GO:0016787">
    <property type="term" value="F:hydrolase activity"/>
    <property type="evidence" value="ECO:0007669"/>
    <property type="project" value="UniProtKB-KW"/>
</dbReference>
<evidence type="ECO:0000313" key="4">
    <source>
        <dbReference type="Proteomes" id="UP000315753"/>
    </source>
</evidence>
<sequence>MPIHLYIEQYFRQFPKARQTGIEIKNPPLDKRPKVFRIEERFVKTGSAEIPIRIYTPNEEEKHPVFIFFHGGNLIPGGIETHDVSCRLICSLAGYKVIAVDYCTPGREEKMLSHCYDATKWIVDHVEELGGLPNQLAIGGPSIGAHFAANIVLHFILQENIRFKKQVLHYPIIHFDQQIKDSPHFSRALFNGKYGIDLSLHSLSLSNIKDASVSYYAPFDVKNEVLAQMPPTLIFTAEYDPFCDEGEEFAELLKQAGVDVKHVRFDGNVHGFMQNFPGSPDFMRGHELTAEFLMN</sequence>
<dbReference type="OrthoDB" id="9815425at2"/>
<organism evidence="3 4">
    <name type="scientific">Ureibacillus terrenus</name>
    <dbReference type="NCBI Taxonomy" id="118246"/>
    <lineage>
        <taxon>Bacteria</taxon>
        <taxon>Bacillati</taxon>
        <taxon>Bacillota</taxon>
        <taxon>Bacilli</taxon>
        <taxon>Bacillales</taxon>
        <taxon>Caryophanaceae</taxon>
        <taxon>Ureibacillus</taxon>
    </lineage>
</organism>
<dbReference type="InterPro" id="IPR029058">
    <property type="entry name" value="AB_hydrolase_fold"/>
</dbReference>
<dbReference type="AlphaFoldDB" id="A0A540V150"/>
<evidence type="ECO:0000259" key="2">
    <source>
        <dbReference type="Pfam" id="PF07859"/>
    </source>
</evidence>
<name>A0A540V150_9BACL</name>
<keyword evidence="1 3" id="KW-0378">Hydrolase</keyword>
<dbReference type="SUPFAM" id="SSF53474">
    <property type="entry name" value="alpha/beta-Hydrolases"/>
    <property type="match status" value="1"/>
</dbReference>
<dbReference type="RefSeq" id="WP_141602483.1">
    <property type="nucleotide sequence ID" value="NZ_JARMSB010000070.1"/>
</dbReference>